<dbReference type="GO" id="GO:0016301">
    <property type="term" value="F:kinase activity"/>
    <property type="evidence" value="ECO:0007669"/>
    <property type="project" value="UniProtKB-KW"/>
</dbReference>
<accession>A0A1D6MSB0</accession>
<reference evidence="1" key="1">
    <citation type="submission" date="2015-12" db="EMBL/GenBank/DDBJ databases">
        <title>Update maize B73 reference genome by single molecule sequencing technologies.</title>
        <authorList>
            <consortium name="Maize Genome Sequencing Project"/>
            <person name="Ware D."/>
        </authorList>
    </citation>
    <scope>NUCLEOTIDE SEQUENCE [LARGE SCALE GENOMIC DNA]</scope>
    <source>
        <tissue evidence="1">Seedling</tissue>
    </source>
</reference>
<dbReference type="AlphaFoldDB" id="A0A1D6MSB0"/>
<keyword evidence="1" id="KW-0418">Kinase</keyword>
<keyword evidence="1" id="KW-0808">Transferase</keyword>
<name>A0A1D6MSB0_MAIZE</name>
<gene>
    <name evidence="1" type="ORF">ZEAMMB73_Zm00001d040695</name>
</gene>
<dbReference type="EMBL" id="CM007649">
    <property type="protein sequence ID" value="ONM31836.1"/>
    <property type="molecule type" value="Genomic_DNA"/>
</dbReference>
<proteinExistence type="predicted"/>
<protein>
    <submittedName>
        <fullName evidence="1">PTI1-like tyrosine-protein kinase 3</fullName>
    </submittedName>
</protein>
<evidence type="ECO:0000313" key="1">
    <source>
        <dbReference type="EMBL" id="ONM31836.1"/>
    </source>
</evidence>
<organism evidence="1">
    <name type="scientific">Zea mays</name>
    <name type="common">Maize</name>
    <dbReference type="NCBI Taxonomy" id="4577"/>
    <lineage>
        <taxon>Eukaryota</taxon>
        <taxon>Viridiplantae</taxon>
        <taxon>Streptophyta</taxon>
        <taxon>Embryophyta</taxon>
        <taxon>Tracheophyta</taxon>
        <taxon>Spermatophyta</taxon>
        <taxon>Magnoliopsida</taxon>
        <taxon>Liliopsida</taxon>
        <taxon>Poales</taxon>
        <taxon>Poaceae</taxon>
        <taxon>PACMAD clade</taxon>
        <taxon>Panicoideae</taxon>
        <taxon>Andropogonodae</taxon>
        <taxon>Andropogoneae</taxon>
        <taxon>Tripsacinae</taxon>
        <taxon>Zea</taxon>
    </lineage>
</organism>
<sequence>MTTTLAGGRSMTIPMFLSLLMVVTSLSLLFITSCIMVATINL</sequence>